<name>A0A430KX27_9HYPO</name>
<keyword evidence="2" id="KW-1185">Reference proteome</keyword>
<dbReference type="EMBL" id="MIKF01001247">
    <property type="protein sequence ID" value="RTE68049.1"/>
    <property type="molecule type" value="Genomic_DNA"/>
</dbReference>
<protein>
    <submittedName>
        <fullName evidence="1">Uncharacterized protein</fullName>
    </submittedName>
</protein>
<dbReference type="Proteomes" id="UP000287124">
    <property type="component" value="Unassembled WGS sequence"/>
</dbReference>
<comment type="caution">
    <text evidence="1">The sequence shown here is derived from an EMBL/GenBank/DDBJ whole genome shotgun (WGS) entry which is preliminary data.</text>
</comment>
<gene>
    <name evidence="1" type="ORF">BHE90_017574</name>
</gene>
<accession>A0A430KX27</accession>
<dbReference type="AlphaFoldDB" id="A0A430KX27"/>
<proteinExistence type="predicted"/>
<evidence type="ECO:0000313" key="1">
    <source>
        <dbReference type="EMBL" id="RTE68049.1"/>
    </source>
</evidence>
<reference evidence="1 2" key="1">
    <citation type="submission" date="2017-06" db="EMBL/GenBank/DDBJ databases">
        <title>Comparative genomic analysis of Ambrosia Fusariam Clade fungi.</title>
        <authorList>
            <person name="Stajich J.E."/>
            <person name="Carrillo J."/>
            <person name="Kijimoto T."/>
            <person name="Eskalen A."/>
            <person name="O'Donnell K."/>
            <person name="Kasson M."/>
        </authorList>
    </citation>
    <scope>NUCLEOTIDE SEQUENCE [LARGE SCALE GENOMIC DNA]</scope>
    <source>
        <strain evidence="1 2">UCR1854</strain>
    </source>
</reference>
<evidence type="ECO:0000313" key="2">
    <source>
        <dbReference type="Proteomes" id="UP000287124"/>
    </source>
</evidence>
<sequence length="255" mass="28787">MSSRIRQEEVSVRPLREAPEWMEAMVMREGLVRMLRCIGHLQTFRGTRKTVLVPGSATFHSSGGAELTFYYDDPASAQGDGQCDDDEEAESWGLPEVAHPFVVSLVYAALWLDRSDRLGEEVEIKGPRVLCPGTIYDMLREKQYLTWSVQDATEFAMQVPFVPLEKGGWYGTELVSEWKDCVQRFRAHVFLAGLVIVGAVETWSLVSHVDYPLLLEAKTVTYDCLLRQDVRRGSLNVVGWPSVVETVEPEGDAWE</sequence>
<organism evidence="1 2">
    <name type="scientific">Fusarium euwallaceae</name>
    <dbReference type="NCBI Taxonomy" id="1147111"/>
    <lineage>
        <taxon>Eukaryota</taxon>
        <taxon>Fungi</taxon>
        <taxon>Dikarya</taxon>
        <taxon>Ascomycota</taxon>
        <taxon>Pezizomycotina</taxon>
        <taxon>Sordariomycetes</taxon>
        <taxon>Hypocreomycetidae</taxon>
        <taxon>Hypocreales</taxon>
        <taxon>Nectriaceae</taxon>
        <taxon>Fusarium</taxon>
        <taxon>Fusarium solani species complex</taxon>
    </lineage>
</organism>